<evidence type="ECO:0000313" key="3">
    <source>
        <dbReference type="Proteomes" id="UP001196413"/>
    </source>
</evidence>
<keyword evidence="3" id="KW-1185">Reference proteome</keyword>
<feature type="compositionally biased region" description="Basic and acidic residues" evidence="1">
    <location>
        <begin position="105"/>
        <end position="116"/>
    </location>
</feature>
<dbReference type="AlphaFoldDB" id="A0AAD5MUC4"/>
<protein>
    <submittedName>
        <fullName evidence="2">Uncharacterized protein</fullName>
    </submittedName>
</protein>
<reference evidence="2" key="1">
    <citation type="submission" date="2021-06" db="EMBL/GenBank/DDBJ databases">
        <title>Parelaphostrongylus tenuis whole genome reference sequence.</title>
        <authorList>
            <person name="Garwood T.J."/>
            <person name="Larsen P.A."/>
            <person name="Fountain-Jones N.M."/>
            <person name="Garbe J.R."/>
            <person name="Macchietto M.G."/>
            <person name="Kania S.A."/>
            <person name="Gerhold R.W."/>
            <person name="Richards J.E."/>
            <person name="Wolf T.M."/>
        </authorList>
    </citation>
    <scope>NUCLEOTIDE SEQUENCE</scope>
    <source>
        <strain evidence="2">MNPRO001-30</strain>
        <tissue evidence="2">Meninges</tissue>
    </source>
</reference>
<organism evidence="2 3">
    <name type="scientific">Parelaphostrongylus tenuis</name>
    <name type="common">Meningeal worm</name>
    <dbReference type="NCBI Taxonomy" id="148309"/>
    <lineage>
        <taxon>Eukaryota</taxon>
        <taxon>Metazoa</taxon>
        <taxon>Ecdysozoa</taxon>
        <taxon>Nematoda</taxon>
        <taxon>Chromadorea</taxon>
        <taxon>Rhabditida</taxon>
        <taxon>Rhabditina</taxon>
        <taxon>Rhabditomorpha</taxon>
        <taxon>Strongyloidea</taxon>
        <taxon>Metastrongylidae</taxon>
        <taxon>Parelaphostrongylus</taxon>
    </lineage>
</organism>
<dbReference type="EMBL" id="JAHQIW010001997">
    <property type="protein sequence ID" value="KAJ1354196.1"/>
    <property type="molecule type" value="Genomic_DNA"/>
</dbReference>
<evidence type="ECO:0000313" key="2">
    <source>
        <dbReference type="EMBL" id="KAJ1354196.1"/>
    </source>
</evidence>
<name>A0AAD5MUC4_PARTN</name>
<gene>
    <name evidence="2" type="ORF">KIN20_011045</name>
</gene>
<evidence type="ECO:0000256" key="1">
    <source>
        <dbReference type="SAM" id="MobiDB-lite"/>
    </source>
</evidence>
<feature type="region of interest" description="Disordered" evidence="1">
    <location>
        <begin position="83"/>
        <end position="131"/>
    </location>
</feature>
<accession>A0AAD5MUC4</accession>
<feature type="compositionally biased region" description="Polar residues" evidence="1">
    <location>
        <begin position="94"/>
        <end position="104"/>
    </location>
</feature>
<sequence length="172" mass="19429">HVSVIIRTVIDVIVLGLRVHRIALKPVHVRSLPDSPHPAIRSAKDFEVFEKLRRFVPVISSEKNAFKILIDYVSQVMELEQQCDEPPDEKVAPTQPTNPEQNSHGYDDYTHSRDLPKGYSNEGRRGFSHPLHRETRAPGLAIHCNAQVITASMHYPGKSLALHFFESILLPA</sequence>
<feature type="non-terminal residue" evidence="2">
    <location>
        <position position="1"/>
    </location>
</feature>
<comment type="caution">
    <text evidence="2">The sequence shown here is derived from an EMBL/GenBank/DDBJ whole genome shotgun (WGS) entry which is preliminary data.</text>
</comment>
<dbReference type="Proteomes" id="UP001196413">
    <property type="component" value="Unassembled WGS sequence"/>
</dbReference>
<proteinExistence type="predicted"/>